<dbReference type="AlphaFoldDB" id="A0A7J0BPR3"/>
<organism evidence="3 4">
    <name type="scientific">Desulfovibrio psychrotolerans</name>
    <dbReference type="NCBI Taxonomy" id="415242"/>
    <lineage>
        <taxon>Bacteria</taxon>
        <taxon>Pseudomonadati</taxon>
        <taxon>Thermodesulfobacteriota</taxon>
        <taxon>Desulfovibrionia</taxon>
        <taxon>Desulfovibrionales</taxon>
        <taxon>Desulfovibrionaceae</taxon>
        <taxon>Desulfovibrio</taxon>
    </lineage>
</organism>
<dbReference type="InterPro" id="IPR042099">
    <property type="entry name" value="ANL_N_sf"/>
</dbReference>
<keyword evidence="3" id="KW-0436">Ligase</keyword>
<dbReference type="GO" id="GO:0016874">
    <property type="term" value="F:ligase activity"/>
    <property type="evidence" value="ECO:0007669"/>
    <property type="project" value="UniProtKB-KW"/>
</dbReference>
<dbReference type="PANTHER" id="PTHR43845">
    <property type="entry name" value="BLR5969 PROTEIN"/>
    <property type="match status" value="1"/>
</dbReference>
<proteinExistence type="predicted"/>
<comment type="caution">
    <text evidence="3">The sequence shown here is derived from an EMBL/GenBank/DDBJ whole genome shotgun (WGS) entry which is preliminary data.</text>
</comment>
<dbReference type="Proteomes" id="UP000503820">
    <property type="component" value="Unassembled WGS sequence"/>
</dbReference>
<evidence type="ECO:0000259" key="2">
    <source>
        <dbReference type="Pfam" id="PF00501"/>
    </source>
</evidence>
<reference evidence="3 4" key="1">
    <citation type="submission" date="2020-05" db="EMBL/GenBank/DDBJ databases">
        <title>Draft genome sequence of Desulfovibrio psychrotolerans JS1T.</title>
        <authorList>
            <person name="Ueno A."/>
            <person name="Tamazawa S."/>
            <person name="Tamamura S."/>
            <person name="Murakami T."/>
            <person name="Kiyama T."/>
            <person name="Inomata H."/>
            <person name="Amano Y."/>
            <person name="Miyakawa K."/>
            <person name="Tamaki H."/>
            <person name="Naganuma T."/>
            <person name="Kaneko K."/>
        </authorList>
    </citation>
    <scope>NUCLEOTIDE SEQUENCE [LARGE SCALE GENOMIC DNA]</scope>
    <source>
        <strain evidence="3 4">JS1</strain>
    </source>
</reference>
<dbReference type="Gene3D" id="3.30.300.30">
    <property type="match status" value="1"/>
</dbReference>
<keyword evidence="4" id="KW-1185">Reference proteome</keyword>
<evidence type="ECO:0000313" key="3">
    <source>
        <dbReference type="EMBL" id="GFM35608.1"/>
    </source>
</evidence>
<dbReference type="Gene3D" id="3.40.50.12780">
    <property type="entry name" value="N-terminal domain of ligase-like"/>
    <property type="match status" value="1"/>
</dbReference>
<dbReference type="PANTHER" id="PTHR43845:SF1">
    <property type="entry name" value="BLR5969 PROTEIN"/>
    <property type="match status" value="1"/>
</dbReference>
<gene>
    <name evidence="3" type="ORF">DSM19430T_02920</name>
</gene>
<dbReference type="InterPro" id="IPR045851">
    <property type="entry name" value="AMP-bd_C_sf"/>
</dbReference>
<evidence type="ECO:0000256" key="1">
    <source>
        <dbReference type="SAM" id="MobiDB-lite"/>
    </source>
</evidence>
<sequence>MNATQELYHQQEAESPEQRAERQWTSVRAVLDKAVSFEGECRSRLAAAGIQASDIRSLEDFSAIPVLRKKDISSLQREKGLEWFLSCQPGRLSRIYQSPGPLYDPEGNAPDYWGWTEAFYAAGFRAGDLAQMTFSYHLTPAGLMLEEPLRTLGCAVIPAGPGNSAVQLQLMTELPVTAFVGMTSFLKSLGENALGKGLDPAANLRLRVGFVAAERLPESLRTEVQNMFGMTIRQGYGTADVGCIAYECPHLGGMHLSTRCLVEICDPATGRPVSPGEMGEVVVTPFTLDYPLVRLATGDLSRLSTAPCACGRTAPKLQGILGRVDDTAKVRGQFIYPAQVAQVMAGFPQIRRHQVHIGNAGGKDSLSLRIQVEGAPGTVDPAEVGAAFQAALKLRPAVTVLPPGETLPENAPPLVDERKYD</sequence>
<accession>A0A7J0BPR3</accession>
<name>A0A7J0BPR3_9BACT</name>
<evidence type="ECO:0000313" key="4">
    <source>
        <dbReference type="Proteomes" id="UP000503820"/>
    </source>
</evidence>
<feature type="region of interest" description="Disordered" evidence="1">
    <location>
        <begin position="1"/>
        <end position="21"/>
    </location>
</feature>
<protein>
    <submittedName>
        <fullName evidence="3">Phenylacetate--CoA ligase</fullName>
    </submittedName>
</protein>
<feature type="domain" description="AMP-dependent synthetase/ligase" evidence="2">
    <location>
        <begin position="153"/>
        <end position="283"/>
    </location>
</feature>
<dbReference type="Pfam" id="PF00501">
    <property type="entry name" value="AMP-binding"/>
    <property type="match status" value="1"/>
</dbReference>
<dbReference type="RefSeq" id="WP_174408315.1">
    <property type="nucleotide sequence ID" value="NZ_BLVP01000001.1"/>
</dbReference>
<feature type="compositionally biased region" description="Basic and acidic residues" evidence="1">
    <location>
        <begin position="9"/>
        <end position="21"/>
    </location>
</feature>
<dbReference type="InterPro" id="IPR000873">
    <property type="entry name" value="AMP-dep_synth/lig_dom"/>
</dbReference>
<dbReference type="SUPFAM" id="SSF56801">
    <property type="entry name" value="Acetyl-CoA synthetase-like"/>
    <property type="match status" value="1"/>
</dbReference>
<feature type="region of interest" description="Disordered" evidence="1">
    <location>
        <begin position="402"/>
        <end position="421"/>
    </location>
</feature>
<dbReference type="EMBL" id="BLVP01000001">
    <property type="protein sequence ID" value="GFM35608.1"/>
    <property type="molecule type" value="Genomic_DNA"/>
</dbReference>